<accession>A0A428PWL0</accession>
<feature type="compositionally biased region" description="Basic and acidic residues" evidence="1">
    <location>
        <begin position="242"/>
        <end position="263"/>
    </location>
</feature>
<evidence type="ECO:0000256" key="1">
    <source>
        <dbReference type="SAM" id="MobiDB-lite"/>
    </source>
</evidence>
<dbReference type="STRING" id="1325734.A0A428PWL0"/>
<comment type="caution">
    <text evidence="2">The sequence shown here is derived from an EMBL/GenBank/DDBJ whole genome shotgun (WGS) entry which is preliminary data.</text>
</comment>
<dbReference type="Proteomes" id="UP000288168">
    <property type="component" value="Unassembled WGS sequence"/>
</dbReference>
<organism evidence="2 3">
    <name type="scientific">Fusarium duplospermum</name>
    <dbReference type="NCBI Taxonomy" id="1325734"/>
    <lineage>
        <taxon>Eukaryota</taxon>
        <taxon>Fungi</taxon>
        <taxon>Dikarya</taxon>
        <taxon>Ascomycota</taxon>
        <taxon>Pezizomycotina</taxon>
        <taxon>Sordariomycetes</taxon>
        <taxon>Hypocreomycetidae</taxon>
        <taxon>Hypocreales</taxon>
        <taxon>Nectriaceae</taxon>
        <taxon>Fusarium</taxon>
        <taxon>Fusarium solani species complex</taxon>
    </lineage>
</organism>
<dbReference type="AlphaFoldDB" id="A0A428PWL0"/>
<evidence type="ECO:0000313" key="2">
    <source>
        <dbReference type="EMBL" id="RSL57388.1"/>
    </source>
</evidence>
<sequence length="276" mass="32276">MNDDVDEDEHEARRSKPEEVTVHLITCFLQHALNLCLLQHSADETANAEVRPRIERRMTNTRVAGEILVTAEDDGGICRMRRLKHGWGMEHPYLALLEAKRAFKDIHFDERTESYHPIVSNENLAQYLGEAVITWKENQKLLHHNVFLIAATNTFMRFVHFRFGRDYLEYLDATNERSQMGIINNEENEAFAYIQSSKWFNLQSSDRRRIALCHILALLRWHDTRDSLRNQADDYSTEDDSDHNCDHAVESEEGDDQRCDNDFMDTKILGDETQVH</sequence>
<reference evidence="2 3" key="1">
    <citation type="submission" date="2017-06" db="EMBL/GenBank/DDBJ databases">
        <title>Comparative genomic analysis of Ambrosia Fusariam Clade fungi.</title>
        <authorList>
            <person name="Stajich J.E."/>
            <person name="Carrillo J."/>
            <person name="Kijimoto T."/>
            <person name="Eskalen A."/>
            <person name="O'Donnell K."/>
            <person name="Kasson M."/>
        </authorList>
    </citation>
    <scope>NUCLEOTIDE SEQUENCE [LARGE SCALE GENOMIC DNA]</scope>
    <source>
        <strain evidence="2 3">NRRL62584</strain>
    </source>
</reference>
<evidence type="ECO:0000313" key="3">
    <source>
        <dbReference type="Proteomes" id="UP000288168"/>
    </source>
</evidence>
<dbReference type="EMBL" id="NKCI01000082">
    <property type="protein sequence ID" value="RSL57388.1"/>
    <property type="molecule type" value="Genomic_DNA"/>
</dbReference>
<feature type="region of interest" description="Disordered" evidence="1">
    <location>
        <begin position="232"/>
        <end position="263"/>
    </location>
</feature>
<proteinExistence type="predicted"/>
<dbReference type="OrthoDB" id="5057950at2759"/>
<name>A0A428PWL0_9HYPO</name>
<gene>
    <name evidence="2" type="ORF">CEP54_008328</name>
</gene>
<protein>
    <submittedName>
        <fullName evidence="2">Uncharacterized protein</fullName>
    </submittedName>
</protein>
<keyword evidence="3" id="KW-1185">Reference proteome</keyword>